<dbReference type="GO" id="GO:0008420">
    <property type="term" value="F:RNA polymerase II CTD heptapeptide repeat phosphatase activity"/>
    <property type="evidence" value="ECO:0007669"/>
    <property type="project" value="UniProtKB-UniRule"/>
</dbReference>
<dbReference type="CDD" id="cd17729">
    <property type="entry name" value="BRCT_CTDP1"/>
    <property type="match status" value="1"/>
</dbReference>
<comment type="caution">
    <text evidence="10">The sequence shown here is derived from an EMBL/GenBank/DDBJ whole genome shotgun (WGS) entry which is preliminary data.</text>
</comment>
<dbReference type="Proteomes" id="UP001321760">
    <property type="component" value="Unassembled WGS sequence"/>
</dbReference>
<protein>
    <recommendedName>
        <fullName evidence="6">RNA polymerase II subunit A C-terminal domain phosphatase</fullName>
        <ecNumber evidence="6">3.1.3.16</ecNumber>
    </recommendedName>
</protein>
<dbReference type="InterPro" id="IPR036412">
    <property type="entry name" value="HAD-like_sf"/>
</dbReference>
<feature type="region of interest" description="Disordered" evidence="7">
    <location>
        <begin position="623"/>
        <end position="806"/>
    </location>
</feature>
<dbReference type="InterPro" id="IPR004274">
    <property type="entry name" value="FCP1_dom"/>
</dbReference>
<gene>
    <name evidence="10" type="ORF">QBC34DRAFT_418312</name>
</gene>
<comment type="subcellular location">
    <subcellularLocation>
        <location evidence="1 6">Nucleus</location>
    </subcellularLocation>
</comment>
<feature type="compositionally biased region" description="Acidic residues" evidence="7">
    <location>
        <begin position="632"/>
        <end position="654"/>
    </location>
</feature>
<evidence type="ECO:0000259" key="8">
    <source>
        <dbReference type="PROSITE" id="PS50172"/>
    </source>
</evidence>
<dbReference type="EMBL" id="MU866009">
    <property type="protein sequence ID" value="KAK4442692.1"/>
    <property type="molecule type" value="Genomic_DNA"/>
</dbReference>
<evidence type="ECO:0000259" key="9">
    <source>
        <dbReference type="PROSITE" id="PS50969"/>
    </source>
</evidence>
<dbReference type="InterPro" id="IPR001357">
    <property type="entry name" value="BRCT_dom"/>
</dbReference>
<feature type="compositionally biased region" description="Basic and acidic residues" evidence="7">
    <location>
        <begin position="409"/>
        <end position="423"/>
    </location>
</feature>
<evidence type="ECO:0000256" key="5">
    <source>
        <dbReference type="ARBA" id="ARBA00048336"/>
    </source>
</evidence>
<accession>A0AAV9G4G7</accession>
<comment type="catalytic activity">
    <reaction evidence="4 6">
        <text>O-phospho-L-seryl-[protein] + H2O = L-seryl-[protein] + phosphate</text>
        <dbReference type="Rhea" id="RHEA:20629"/>
        <dbReference type="Rhea" id="RHEA-COMP:9863"/>
        <dbReference type="Rhea" id="RHEA-COMP:11604"/>
        <dbReference type="ChEBI" id="CHEBI:15377"/>
        <dbReference type="ChEBI" id="CHEBI:29999"/>
        <dbReference type="ChEBI" id="CHEBI:43474"/>
        <dbReference type="ChEBI" id="CHEBI:83421"/>
        <dbReference type="EC" id="3.1.3.16"/>
    </reaction>
</comment>
<dbReference type="SMART" id="SM00577">
    <property type="entry name" value="CPDc"/>
    <property type="match status" value="1"/>
</dbReference>
<evidence type="ECO:0000256" key="3">
    <source>
        <dbReference type="ARBA" id="ARBA00023242"/>
    </source>
</evidence>
<keyword evidence="2 6" id="KW-0378">Hydrolase</keyword>
<dbReference type="InterPro" id="IPR039189">
    <property type="entry name" value="Fcp1"/>
</dbReference>
<keyword evidence="11" id="KW-1185">Reference proteome</keyword>
<feature type="domain" description="BRCT" evidence="8">
    <location>
        <begin position="487"/>
        <end position="582"/>
    </location>
</feature>
<dbReference type="SMART" id="SM00292">
    <property type="entry name" value="BRCT"/>
    <property type="match status" value="1"/>
</dbReference>
<dbReference type="PANTHER" id="PTHR23081">
    <property type="entry name" value="RNA POLYMERASE II CTD PHOSPHATASE"/>
    <property type="match status" value="1"/>
</dbReference>
<dbReference type="PROSITE" id="PS50172">
    <property type="entry name" value="BRCT"/>
    <property type="match status" value="1"/>
</dbReference>
<evidence type="ECO:0000313" key="10">
    <source>
        <dbReference type="EMBL" id="KAK4442692.1"/>
    </source>
</evidence>
<evidence type="ECO:0000256" key="2">
    <source>
        <dbReference type="ARBA" id="ARBA00022801"/>
    </source>
</evidence>
<keyword evidence="3 6" id="KW-0539">Nucleus</keyword>
<feature type="compositionally biased region" description="Acidic residues" evidence="7">
    <location>
        <begin position="724"/>
        <end position="734"/>
    </location>
</feature>
<dbReference type="GO" id="GO:0005634">
    <property type="term" value="C:nucleus"/>
    <property type="evidence" value="ECO:0007669"/>
    <property type="project" value="UniProtKB-SubCell"/>
</dbReference>
<evidence type="ECO:0000256" key="7">
    <source>
        <dbReference type="SAM" id="MobiDB-lite"/>
    </source>
</evidence>
<dbReference type="Gene3D" id="3.40.50.10190">
    <property type="entry name" value="BRCT domain"/>
    <property type="match status" value="1"/>
</dbReference>
<reference evidence="10" key="2">
    <citation type="submission" date="2023-05" db="EMBL/GenBank/DDBJ databases">
        <authorList>
            <consortium name="Lawrence Berkeley National Laboratory"/>
            <person name="Steindorff A."/>
            <person name="Hensen N."/>
            <person name="Bonometti L."/>
            <person name="Westerberg I."/>
            <person name="Brannstrom I.O."/>
            <person name="Guillou S."/>
            <person name="Cros-Aarteil S."/>
            <person name="Calhoun S."/>
            <person name="Haridas S."/>
            <person name="Kuo A."/>
            <person name="Mondo S."/>
            <person name="Pangilinan J."/>
            <person name="Riley R."/>
            <person name="Labutti K."/>
            <person name="Andreopoulos B."/>
            <person name="Lipzen A."/>
            <person name="Chen C."/>
            <person name="Yanf M."/>
            <person name="Daum C."/>
            <person name="Ng V."/>
            <person name="Clum A."/>
            <person name="Ohm R."/>
            <person name="Martin F."/>
            <person name="Silar P."/>
            <person name="Natvig D."/>
            <person name="Lalanne C."/>
            <person name="Gautier V."/>
            <person name="Ament-Velasquez S.L."/>
            <person name="Kruys A."/>
            <person name="Hutchinson M.I."/>
            <person name="Powell A.J."/>
            <person name="Barry K."/>
            <person name="Miller A.N."/>
            <person name="Grigoriev I.V."/>
            <person name="Debuchy R."/>
            <person name="Gladieux P."/>
            <person name="Thoren M.H."/>
            <person name="Johannesson H."/>
        </authorList>
    </citation>
    <scope>NUCLEOTIDE SEQUENCE</scope>
    <source>
        <strain evidence="10">PSN243</strain>
    </source>
</reference>
<dbReference type="InterPro" id="IPR023214">
    <property type="entry name" value="HAD_sf"/>
</dbReference>
<dbReference type="InterPro" id="IPR036420">
    <property type="entry name" value="BRCT_dom_sf"/>
</dbReference>
<dbReference type="EC" id="3.1.3.16" evidence="6"/>
<feature type="compositionally biased region" description="Polar residues" evidence="7">
    <location>
        <begin position="762"/>
        <end position="774"/>
    </location>
</feature>
<feature type="region of interest" description="Disordered" evidence="7">
    <location>
        <begin position="401"/>
        <end position="434"/>
    </location>
</feature>
<organism evidence="10 11">
    <name type="scientific">Podospora aff. communis PSN243</name>
    <dbReference type="NCBI Taxonomy" id="3040156"/>
    <lineage>
        <taxon>Eukaryota</taxon>
        <taxon>Fungi</taxon>
        <taxon>Dikarya</taxon>
        <taxon>Ascomycota</taxon>
        <taxon>Pezizomycotina</taxon>
        <taxon>Sordariomycetes</taxon>
        <taxon>Sordariomycetidae</taxon>
        <taxon>Sordariales</taxon>
        <taxon>Podosporaceae</taxon>
        <taxon>Podospora</taxon>
    </lineage>
</organism>
<dbReference type="InterPro" id="IPR011947">
    <property type="entry name" value="FCP1_euk"/>
</dbReference>
<evidence type="ECO:0000256" key="6">
    <source>
        <dbReference type="RuleBase" id="RU366066"/>
    </source>
</evidence>
<proteinExistence type="predicted"/>
<feature type="compositionally biased region" description="Acidic residues" evidence="7">
    <location>
        <begin position="682"/>
        <end position="713"/>
    </location>
</feature>
<sequence length="844" mass="94147">MSKTIRLGNRLRYPITIVKLLKQPGDVVKAQEPLMQYSFKWTKTVGDSIRGETWEEEQTSIVTWDSPSDGDLKQWLIREGQRIDKDAPCFIVKEACSHEIQFQGLCAICGKDMTEVNWAAEERDTARAPITMTHDLTNLTVSADQALRTESDLQKRLLQSRKLSLVVDLDQTIVHACIDPTVGEWQKDPTNPNYESVKNVKAFQLDDGPLGITRSCWYYIKMRPGLEGFLKRIADLYELHVYTMGTRAYAQSVARIVDPDQKLFGNRVISRDENGNMLAKSLQRLFPVSTNMVVIIDDRADVWPRNRHNLIKVAPYDFFRGIGDINSSFLPKRKDILPTAAAKEEPAVNGSGGPAKAKAPEKALDEFAEDMPVTQAQLEEQERTLEKQMKDRPLQLLQELQDREDEEAAERATVHSEDGDETRSSSPPPQRHQVLRDDDTELEFLEQHLTQLHKTYFTEYDRQQSHNGAATVDATTIPDVGPLLDTLKSRALRGLKVVLTGIIPNEISVERSEIGQQLLSFGATILNRVSRNTTHVVVNPQRLLTEKLKQALRIPTIKIVNPEWLAACFSQWAIVDETPYLVHVDVTNWPGRRAACDSEVEETDDTTKGKRGGKILRLKATAKAANTSGEAQELDDDSDDEGDSDDQDDEEEEMALMPDDLADGQLSPVDGLKTFNWGSADAELDEFLAEGSDDEDEDDGETQDTEGVTDADEPTPSRKRKFDGEEETEGEGGTDSERGSQGENAPPRPRSGQSKKLRRTQSVRGTSSLRNQYVSDADGDGDRDSSLPTPQGTGDEEDIKGDVELKDLDEADPDLEAELEAELMAEFEAAPAVEVGGEQEQEKG</sequence>
<dbReference type="SUPFAM" id="SSF52113">
    <property type="entry name" value="BRCT domain"/>
    <property type="match status" value="1"/>
</dbReference>
<dbReference type="CDD" id="cd07521">
    <property type="entry name" value="HAD_FCP1-like"/>
    <property type="match status" value="1"/>
</dbReference>
<dbReference type="Gene3D" id="3.40.50.1000">
    <property type="entry name" value="HAD superfamily/HAD-like"/>
    <property type="match status" value="1"/>
</dbReference>
<evidence type="ECO:0000256" key="1">
    <source>
        <dbReference type="ARBA" id="ARBA00004123"/>
    </source>
</evidence>
<dbReference type="PANTHER" id="PTHR23081:SF36">
    <property type="entry name" value="RNA POLYMERASE II SUBUNIT A C-TERMINAL DOMAIN PHOSPHATASE"/>
    <property type="match status" value="1"/>
</dbReference>
<dbReference type="AlphaFoldDB" id="A0AAV9G4G7"/>
<comment type="catalytic activity">
    <reaction evidence="5 6">
        <text>O-phospho-L-threonyl-[protein] + H2O = L-threonyl-[protein] + phosphate</text>
        <dbReference type="Rhea" id="RHEA:47004"/>
        <dbReference type="Rhea" id="RHEA-COMP:11060"/>
        <dbReference type="Rhea" id="RHEA-COMP:11605"/>
        <dbReference type="ChEBI" id="CHEBI:15377"/>
        <dbReference type="ChEBI" id="CHEBI:30013"/>
        <dbReference type="ChEBI" id="CHEBI:43474"/>
        <dbReference type="ChEBI" id="CHEBI:61977"/>
        <dbReference type="EC" id="3.1.3.16"/>
    </reaction>
</comment>
<name>A0AAV9G4G7_9PEZI</name>
<dbReference type="NCBIfam" id="TIGR02250">
    <property type="entry name" value="FCP1_euk"/>
    <property type="match status" value="1"/>
</dbReference>
<dbReference type="Pfam" id="PF00533">
    <property type="entry name" value="BRCT"/>
    <property type="match status" value="1"/>
</dbReference>
<evidence type="ECO:0000256" key="4">
    <source>
        <dbReference type="ARBA" id="ARBA00047761"/>
    </source>
</evidence>
<dbReference type="PROSITE" id="PS50969">
    <property type="entry name" value="FCP1"/>
    <property type="match status" value="1"/>
</dbReference>
<dbReference type="Pfam" id="PF03031">
    <property type="entry name" value="NIF"/>
    <property type="match status" value="1"/>
</dbReference>
<reference evidence="10" key="1">
    <citation type="journal article" date="2023" name="Mol. Phylogenet. Evol.">
        <title>Genome-scale phylogeny and comparative genomics of the fungal order Sordariales.</title>
        <authorList>
            <person name="Hensen N."/>
            <person name="Bonometti L."/>
            <person name="Westerberg I."/>
            <person name="Brannstrom I.O."/>
            <person name="Guillou S."/>
            <person name="Cros-Aarteil S."/>
            <person name="Calhoun S."/>
            <person name="Haridas S."/>
            <person name="Kuo A."/>
            <person name="Mondo S."/>
            <person name="Pangilinan J."/>
            <person name="Riley R."/>
            <person name="LaButti K."/>
            <person name="Andreopoulos B."/>
            <person name="Lipzen A."/>
            <person name="Chen C."/>
            <person name="Yan M."/>
            <person name="Daum C."/>
            <person name="Ng V."/>
            <person name="Clum A."/>
            <person name="Steindorff A."/>
            <person name="Ohm R.A."/>
            <person name="Martin F."/>
            <person name="Silar P."/>
            <person name="Natvig D.O."/>
            <person name="Lalanne C."/>
            <person name="Gautier V."/>
            <person name="Ament-Velasquez S.L."/>
            <person name="Kruys A."/>
            <person name="Hutchinson M.I."/>
            <person name="Powell A.J."/>
            <person name="Barry K."/>
            <person name="Miller A.N."/>
            <person name="Grigoriev I.V."/>
            <person name="Debuchy R."/>
            <person name="Gladieux P."/>
            <person name="Hiltunen Thoren M."/>
            <person name="Johannesson H."/>
        </authorList>
    </citation>
    <scope>NUCLEOTIDE SEQUENCE</scope>
    <source>
        <strain evidence="10">PSN243</strain>
    </source>
</reference>
<feature type="domain" description="FCP1 homology" evidence="9">
    <location>
        <begin position="158"/>
        <end position="340"/>
    </location>
</feature>
<dbReference type="SUPFAM" id="SSF56784">
    <property type="entry name" value="HAD-like"/>
    <property type="match status" value="1"/>
</dbReference>
<comment type="function">
    <text evidence="6">This promotes the activity of RNA polymerase II.</text>
</comment>
<evidence type="ECO:0000313" key="11">
    <source>
        <dbReference type="Proteomes" id="UP001321760"/>
    </source>
</evidence>